<accession>A0AAW0AQQ5</accession>
<dbReference type="Pfam" id="PF00400">
    <property type="entry name" value="WD40"/>
    <property type="match status" value="5"/>
</dbReference>
<evidence type="ECO:0000256" key="1">
    <source>
        <dbReference type="ARBA" id="ARBA00022574"/>
    </source>
</evidence>
<feature type="repeat" description="WD" evidence="3">
    <location>
        <begin position="206"/>
        <end position="247"/>
    </location>
</feature>
<dbReference type="PANTHER" id="PTHR19846:SF0">
    <property type="entry name" value="PRE-MRNA PROCESSING FACTOR 4"/>
    <property type="match status" value="1"/>
</dbReference>
<dbReference type="InterPro" id="IPR020472">
    <property type="entry name" value="WD40_PAC1"/>
</dbReference>
<dbReference type="GO" id="GO:0046540">
    <property type="term" value="C:U4/U6 x U5 tri-snRNP complex"/>
    <property type="evidence" value="ECO:0007669"/>
    <property type="project" value="TreeGrafter"/>
</dbReference>
<keyword evidence="1 3" id="KW-0853">WD repeat</keyword>
<feature type="transmembrane region" description="Helical" evidence="5">
    <location>
        <begin position="21"/>
        <end position="49"/>
    </location>
</feature>
<dbReference type="CDD" id="cd00200">
    <property type="entry name" value="WD40"/>
    <property type="match status" value="1"/>
</dbReference>
<feature type="region of interest" description="Disordered" evidence="4">
    <location>
        <begin position="411"/>
        <end position="430"/>
    </location>
</feature>
<proteinExistence type="predicted"/>
<feature type="repeat" description="WD" evidence="3">
    <location>
        <begin position="298"/>
        <end position="339"/>
    </location>
</feature>
<evidence type="ECO:0000256" key="4">
    <source>
        <dbReference type="SAM" id="MobiDB-lite"/>
    </source>
</evidence>
<protein>
    <submittedName>
        <fullName evidence="6">WD40-repeat-containing domain protein</fullName>
    </submittedName>
</protein>
<dbReference type="PRINTS" id="PR00320">
    <property type="entry name" value="GPROTEINBRPT"/>
</dbReference>
<dbReference type="Gene3D" id="2.130.10.10">
    <property type="entry name" value="YVTN repeat-like/Quinoprotein amine dehydrogenase"/>
    <property type="match status" value="4"/>
</dbReference>
<dbReference type="SUPFAM" id="SSF50978">
    <property type="entry name" value="WD40 repeat-like"/>
    <property type="match status" value="1"/>
</dbReference>
<dbReference type="PROSITE" id="PS50082">
    <property type="entry name" value="WD_REPEATS_2"/>
    <property type="match status" value="3"/>
</dbReference>
<keyword evidence="5" id="KW-0812">Transmembrane</keyword>
<dbReference type="SMART" id="SM00320">
    <property type="entry name" value="WD40"/>
    <property type="match status" value="6"/>
</dbReference>
<keyword evidence="7" id="KW-1185">Reference proteome</keyword>
<dbReference type="AlphaFoldDB" id="A0AAW0AQQ5"/>
<keyword evidence="5" id="KW-1133">Transmembrane helix</keyword>
<feature type="region of interest" description="Disordered" evidence="4">
    <location>
        <begin position="125"/>
        <end position="147"/>
    </location>
</feature>
<dbReference type="PROSITE" id="PS51257">
    <property type="entry name" value="PROKAR_LIPOPROTEIN"/>
    <property type="match status" value="1"/>
</dbReference>
<evidence type="ECO:0000313" key="7">
    <source>
        <dbReference type="Proteomes" id="UP001362999"/>
    </source>
</evidence>
<gene>
    <name evidence="6" type="ORF">R3P38DRAFT_3361899</name>
</gene>
<feature type="region of interest" description="Disordered" evidence="4">
    <location>
        <begin position="546"/>
        <end position="571"/>
    </location>
</feature>
<organism evidence="6 7">
    <name type="scientific">Favolaschia claudopus</name>
    <dbReference type="NCBI Taxonomy" id="2862362"/>
    <lineage>
        <taxon>Eukaryota</taxon>
        <taxon>Fungi</taxon>
        <taxon>Dikarya</taxon>
        <taxon>Basidiomycota</taxon>
        <taxon>Agaricomycotina</taxon>
        <taxon>Agaricomycetes</taxon>
        <taxon>Agaricomycetidae</taxon>
        <taxon>Agaricales</taxon>
        <taxon>Marasmiineae</taxon>
        <taxon>Mycenaceae</taxon>
        <taxon>Favolaschia</taxon>
    </lineage>
</organism>
<keyword evidence="2" id="KW-0677">Repeat</keyword>
<evidence type="ECO:0000313" key="6">
    <source>
        <dbReference type="EMBL" id="KAK7015311.1"/>
    </source>
</evidence>
<dbReference type="InterPro" id="IPR001680">
    <property type="entry name" value="WD40_rpt"/>
</dbReference>
<dbReference type="Proteomes" id="UP001362999">
    <property type="component" value="Unassembled WGS sequence"/>
</dbReference>
<dbReference type="GO" id="GO:0000398">
    <property type="term" value="P:mRNA splicing, via spliceosome"/>
    <property type="evidence" value="ECO:0007669"/>
    <property type="project" value="TreeGrafter"/>
</dbReference>
<feature type="repeat" description="WD" evidence="3">
    <location>
        <begin position="340"/>
        <end position="387"/>
    </location>
</feature>
<keyword evidence="5" id="KW-0472">Membrane</keyword>
<dbReference type="PROSITE" id="PS00678">
    <property type="entry name" value="WD_REPEATS_1"/>
    <property type="match status" value="2"/>
</dbReference>
<comment type="caution">
    <text evidence="6">The sequence shown here is derived from an EMBL/GenBank/DDBJ whole genome shotgun (WGS) entry which is preliminary data.</text>
</comment>
<dbReference type="EMBL" id="JAWWNJ010000054">
    <property type="protein sequence ID" value="KAK7015311.1"/>
    <property type="molecule type" value="Genomic_DNA"/>
</dbReference>
<reference evidence="6 7" key="1">
    <citation type="journal article" date="2024" name="J Genomics">
        <title>Draft genome sequencing and assembly of Favolaschia claudopus CIRM-BRFM 2984 isolated from oak limbs.</title>
        <authorList>
            <person name="Navarro D."/>
            <person name="Drula E."/>
            <person name="Chaduli D."/>
            <person name="Cazenave R."/>
            <person name="Ahrendt S."/>
            <person name="Wang J."/>
            <person name="Lipzen A."/>
            <person name="Daum C."/>
            <person name="Barry K."/>
            <person name="Grigoriev I.V."/>
            <person name="Favel A."/>
            <person name="Rosso M.N."/>
            <person name="Martin F."/>
        </authorList>
    </citation>
    <scope>NUCLEOTIDE SEQUENCE [LARGE SCALE GENOMIC DNA]</scope>
    <source>
        <strain evidence="6 7">CIRM-BRFM 2984</strain>
    </source>
</reference>
<dbReference type="GO" id="GO:0030621">
    <property type="term" value="F:U4 snRNA binding"/>
    <property type="evidence" value="ECO:0007669"/>
    <property type="project" value="TreeGrafter"/>
</dbReference>
<evidence type="ECO:0000256" key="3">
    <source>
        <dbReference type="PROSITE-ProRule" id="PRU00221"/>
    </source>
</evidence>
<dbReference type="GO" id="GO:0017070">
    <property type="term" value="F:U6 snRNA binding"/>
    <property type="evidence" value="ECO:0007669"/>
    <property type="project" value="TreeGrafter"/>
</dbReference>
<dbReference type="PANTHER" id="PTHR19846">
    <property type="entry name" value="WD40 REPEAT PROTEIN"/>
    <property type="match status" value="1"/>
</dbReference>
<evidence type="ECO:0000256" key="5">
    <source>
        <dbReference type="SAM" id="Phobius"/>
    </source>
</evidence>
<feature type="compositionally biased region" description="Acidic residues" evidence="4">
    <location>
        <begin position="134"/>
        <end position="145"/>
    </location>
</feature>
<dbReference type="InterPro" id="IPR019775">
    <property type="entry name" value="WD40_repeat_CS"/>
</dbReference>
<dbReference type="PROSITE" id="PS50294">
    <property type="entry name" value="WD_REPEATS_REGION"/>
    <property type="match status" value="3"/>
</dbReference>
<name>A0AAW0AQQ5_9AGAR</name>
<dbReference type="InterPro" id="IPR036322">
    <property type="entry name" value="WD40_repeat_dom_sf"/>
</dbReference>
<dbReference type="InterPro" id="IPR015943">
    <property type="entry name" value="WD40/YVTN_repeat-like_dom_sf"/>
</dbReference>
<evidence type="ECO:0000256" key="2">
    <source>
        <dbReference type="ARBA" id="ARBA00022737"/>
    </source>
</evidence>
<sequence>MCEIHERGLTLSLKKIEKFKPLYNLGAAFSCGLAAGAWVALVWASLFWVHPHASHRPTPWAPAVQVCHRPLQGFRVAAAEWGNGFILTHPIAPRPGRRRFKFVTAAADRRDRLIYVTSQINAARGDDPMHVDEESSDSEEEEEEFYSPGSLELLEARRRIAEYSLPRAQNRIAQQRIDSKMDLGRIVDIRKKVFGEVKKYTNLGSQIGDERPISQVRFAPNNELLVTGSWSGTVKIWNVPACTPVRSLRGHGDRVGGVAWHPQATLTQQPSLVNLASGAGDCNVHLWSLEGESPLAVMQGHQDRVCRVAFHPSGDYVASASFDTTWRLWDVNTSKELLLQEGHSKEVYSVEFQADGALVASGYQIATGSGDDTIRIWDLRSLKSLYTIPAHLSNVSDVRFFQADDRFFKPSAPPDPDDAMQEDASQDRDADADLEEWRYRSGLFFASAGYDGLVKLWSADDWQLLRTLSTDAGKVMSVDVSSDGKMLASGTYNRNFQLFSPDDIGFDIRSVNLLPWNNNNNNNNHNHHHLGGGLAFRRGRASGTRYSTLDHAQRPPLTAPKPSSKSHSRLDFITLPRRRPPLSSRAACARFRLARKKSSSSHLTIATSPTIIIHPEAELQAFATRISCKIDSLNHDLCATLSILNILDIHLRHLASSSIPSCYISDASTHILHTPQVGLATQWTVAPPETSLCALSPPSPSFLRMPSHNVTWPVTRHSFTVTVTTHAAHDSEKQEKCSH</sequence>